<proteinExistence type="predicted"/>
<dbReference type="EMBL" id="SOBT01000008">
    <property type="protein sequence ID" value="TDU32004.1"/>
    <property type="molecule type" value="Genomic_DNA"/>
</dbReference>
<dbReference type="Proteomes" id="UP000295341">
    <property type="component" value="Unassembled WGS sequence"/>
</dbReference>
<accession>A0A4V3URW0</accession>
<dbReference type="PANTHER" id="PTHR45588">
    <property type="entry name" value="TPR DOMAIN-CONTAINING PROTEIN"/>
    <property type="match status" value="1"/>
</dbReference>
<keyword evidence="2" id="KW-1185">Reference proteome</keyword>
<evidence type="ECO:0000313" key="2">
    <source>
        <dbReference type="Proteomes" id="UP000295341"/>
    </source>
</evidence>
<dbReference type="RefSeq" id="WP_162851081.1">
    <property type="nucleotide sequence ID" value="NZ_MWIN01000004.1"/>
</dbReference>
<name>A0A4V3URW0_9GAMM</name>
<gene>
    <name evidence="1" type="ORF">DFR24_1392</name>
</gene>
<dbReference type="InterPro" id="IPR011990">
    <property type="entry name" value="TPR-like_helical_dom_sf"/>
</dbReference>
<dbReference type="PANTHER" id="PTHR45588:SF1">
    <property type="entry name" value="WW DOMAIN-CONTAINING PROTEIN"/>
    <property type="match status" value="1"/>
</dbReference>
<evidence type="ECO:0008006" key="3">
    <source>
        <dbReference type="Google" id="ProtNLM"/>
    </source>
</evidence>
<comment type="caution">
    <text evidence="1">The sequence shown here is derived from an EMBL/GenBank/DDBJ whole genome shotgun (WGS) entry which is preliminary data.</text>
</comment>
<protein>
    <recommendedName>
        <fullName evidence="3">Tetratricopeptide repeat protein</fullName>
    </recommendedName>
</protein>
<evidence type="ECO:0000313" key="1">
    <source>
        <dbReference type="EMBL" id="TDU32004.1"/>
    </source>
</evidence>
<dbReference type="SUPFAM" id="SSF48452">
    <property type="entry name" value="TPR-like"/>
    <property type="match status" value="2"/>
</dbReference>
<reference evidence="1 2" key="1">
    <citation type="submission" date="2019-03" db="EMBL/GenBank/DDBJ databases">
        <title>Genomic Encyclopedia of Type Strains, Phase IV (KMG-IV): sequencing the most valuable type-strain genomes for metagenomic binning, comparative biology and taxonomic classification.</title>
        <authorList>
            <person name="Goeker M."/>
        </authorList>
    </citation>
    <scope>NUCLEOTIDE SEQUENCE [LARGE SCALE GENOMIC DNA]</scope>
    <source>
        <strain evidence="1 2">DSM 26377</strain>
    </source>
</reference>
<organism evidence="1 2">
    <name type="scientific">Panacagrimonas perspica</name>
    <dbReference type="NCBI Taxonomy" id="381431"/>
    <lineage>
        <taxon>Bacteria</taxon>
        <taxon>Pseudomonadati</taxon>
        <taxon>Pseudomonadota</taxon>
        <taxon>Gammaproteobacteria</taxon>
        <taxon>Nevskiales</taxon>
        <taxon>Nevskiaceae</taxon>
        <taxon>Panacagrimonas</taxon>
    </lineage>
</organism>
<sequence>MNRTVIGIVALLGFLVGVGYVYQHRHAASPATDAVVAVTPQAPVGATLLPGLGDYTFAVTSTRPEVQKWFDQGLALTYGFNHDAAERSFLKAAELDPGCAMCWWGAALVLGPHVNAPMDPGNNGKAWTRIVKAQELAATTTPREQAFIKALSARYAEKPGTDRRALDEAYAASTGELVKAMPDDLDAAVFHAEALMDLHPWDYYDAKGDEKDHTAELVAALESVMKRNPDHAGALHLYIHAVEASKNPDRGAVAADRLADLLPGSGHLVHMPAHIYTRVGRYHDAVVANQKAIAADDSYLATCKPGIAVYPLAYVPHNHHFLWWASSMEGASAAAIAAADETSRRASVPELLRLPDFIFLQDFMITPIKARTQLGRWDEIVAMPKPESDLAYPTAFWHYARGMAAVRQARLDDAKQHLAELAKASADPIWEKAFIGPLHPLSGSLRIAERVLAGEVAAAAKDFPAALTALESAVQMEDQLVYYEPPVWHQPVRQTLGAVQIAAGKPDAAEATYRKDLERNRENGWSLFGLAQSLRAQKRNDEAKAVDERFGKAWAHADVKLESSRL</sequence>
<dbReference type="AlphaFoldDB" id="A0A4V3URW0"/>
<dbReference type="Gene3D" id="1.25.40.10">
    <property type="entry name" value="Tetratricopeptide repeat domain"/>
    <property type="match status" value="2"/>
</dbReference>